<protein>
    <recommendedName>
        <fullName evidence="1">AB hydrolase-1 domain-containing protein</fullName>
    </recommendedName>
</protein>
<dbReference type="Proteomes" id="UP001500603">
    <property type="component" value="Unassembled WGS sequence"/>
</dbReference>
<feature type="domain" description="AB hydrolase-1" evidence="1">
    <location>
        <begin position="32"/>
        <end position="236"/>
    </location>
</feature>
<accession>A0ABP9KF66</accession>
<dbReference type="PANTHER" id="PTHR42886">
    <property type="entry name" value="RE40534P-RELATED"/>
    <property type="match status" value="1"/>
</dbReference>
<proteinExistence type="predicted"/>
<dbReference type="InterPro" id="IPR000073">
    <property type="entry name" value="AB_hydrolase_1"/>
</dbReference>
<sequence length="261" mass="28253">MSRERLVFEGTSGTGLAGLLDLPTEPPKAVALFAHCFTCGKNSAAAVGIARELIRQQIAVLRFDFTGVGASEGDFADTTFGTNIGDLVCAAEHLREVLAPPTILIGHSLGGAAVLAGAGMIPEVRAVATIGAPAEPRHIEHLFSAEAAVIESLGESTVRVGARQIRLRREFVHDLRHQDQMTRIAKLRRALLIMHSPQDRVVGVDNARRIYDTAAHPKSFVCLDNADHLLTDRADATYCARILATWARRYIDTESDRARGK</sequence>
<dbReference type="RefSeq" id="WP_345496712.1">
    <property type="nucleotide sequence ID" value="NZ_BAABJM010000003.1"/>
</dbReference>
<reference evidence="3" key="1">
    <citation type="journal article" date="2019" name="Int. J. Syst. Evol. Microbiol.">
        <title>The Global Catalogue of Microorganisms (GCM) 10K type strain sequencing project: providing services to taxonomists for standard genome sequencing and annotation.</title>
        <authorList>
            <consortium name="The Broad Institute Genomics Platform"/>
            <consortium name="The Broad Institute Genome Sequencing Center for Infectious Disease"/>
            <person name="Wu L."/>
            <person name="Ma J."/>
        </authorList>
    </citation>
    <scope>NUCLEOTIDE SEQUENCE [LARGE SCALE GENOMIC DNA]</scope>
    <source>
        <strain evidence="3">JCM 18298</strain>
    </source>
</reference>
<name>A0ABP9KF66_9NOCA</name>
<gene>
    <name evidence="2" type="ORF">GCM10023318_36240</name>
</gene>
<dbReference type="Pfam" id="PF12697">
    <property type="entry name" value="Abhydrolase_6"/>
    <property type="match status" value="1"/>
</dbReference>
<dbReference type="EMBL" id="BAABJM010000003">
    <property type="protein sequence ID" value="GAA5057682.1"/>
    <property type="molecule type" value="Genomic_DNA"/>
</dbReference>
<comment type="caution">
    <text evidence="2">The sequence shown here is derived from an EMBL/GenBank/DDBJ whole genome shotgun (WGS) entry which is preliminary data.</text>
</comment>
<dbReference type="PANTHER" id="PTHR42886:SF53">
    <property type="entry name" value="ALPHA_BETA-HYDROLASES SUPERFAMILY PROTEIN"/>
    <property type="match status" value="1"/>
</dbReference>
<dbReference type="Gene3D" id="3.40.50.1820">
    <property type="entry name" value="alpha/beta hydrolase"/>
    <property type="match status" value="1"/>
</dbReference>
<dbReference type="SUPFAM" id="SSF53474">
    <property type="entry name" value="alpha/beta-Hydrolases"/>
    <property type="match status" value="1"/>
</dbReference>
<organism evidence="2 3">
    <name type="scientific">Nocardia callitridis</name>
    <dbReference type="NCBI Taxonomy" id="648753"/>
    <lineage>
        <taxon>Bacteria</taxon>
        <taxon>Bacillati</taxon>
        <taxon>Actinomycetota</taxon>
        <taxon>Actinomycetes</taxon>
        <taxon>Mycobacteriales</taxon>
        <taxon>Nocardiaceae</taxon>
        <taxon>Nocardia</taxon>
    </lineage>
</organism>
<evidence type="ECO:0000313" key="3">
    <source>
        <dbReference type="Proteomes" id="UP001500603"/>
    </source>
</evidence>
<keyword evidence="3" id="KW-1185">Reference proteome</keyword>
<evidence type="ECO:0000259" key="1">
    <source>
        <dbReference type="Pfam" id="PF12697"/>
    </source>
</evidence>
<dbReference type="InterPro" id="IPR029058">
    <property type="entry name" value="AB_hydrolase_fold"/>
</dbReference>
<evidence type="ECO:0000313" key="2">
    <source>
        <dbReference type="EMBL" id="GAA5057682.1"/>
    </source>
</evidence>